<comment type="caution">
    <text evidence="3">The sequence shown here is derived from an EMBL/GenBank/DDBJ whole genome shotgun (WGS) entry which is preliminary data.</text>
</comment>
<dbReference type="Gene3D" id="1.10.3210.10">
    <property type="entry name" value="Hypothetical protein af1432"/>
    <property type="match status" value="1"/>
</dbReference>
<dbReference type="RefSeq" id="WP_152886708.1">
    <property type="nucleotide sequence ID" value="NZ_WHJC01000002.1"/>
</dbReference>
<dbReference type="PANTHER" id="PTHR36442">
    <property type="entry name" value="CYCLIC-DI-AMP PHOSPHODIESTERASE PGPH"/>
    <property type="match status" value="1"/>
</dbReference>
<keyword evidence="1" id="KW-0812">Transmembrane</keyword>
<keyword evidence="1" id="KW-1133">Transmembrane helix</keyword>
<keyword evidence="4" id="KW-1185">Reference proteome</keyword>
<keyword evidence="1" id="KW-0472">Membrane</keyword>
<dbReference type="InterPro" id="IPR003607">
    <property type="entry name" value="HD/PDEase_dom"/>
</dbReference>
<evidence type="ECO:0000259" key="2">
    <source>
        <dbReference type="SMART" id="SM00471"/>
    </source>
</evidence>
<feature type="transmembrane region" description="Helical" evidence="1">
    <location>
        <begin position="341"/>
        <end position="373"/>
    </location>
</feature>
<dbReference type="Pfam" id="PF07697">
    <property type="entry name" value="7TMR-HDED"/>
    <property type="match status" value="1"/>
</dbReference>
<organism evidence="3 4">
    <name type="scientific">Clostridium tarantellae</name>
    <dbReference type="NCBI Taxonomy" id="39493"/>
    <lineage>
        <taxon>Bacteria</taxon>
        <taxon>Bacillati</taxon>
        <taxon>Bacillota</taxon>
        <taxon>Clostridia</taxon>
        <taxon>Eubacteriales</taxon>
        <taxon>Clostridiaceae</taxon>
        <taxon>Clostridium</taxon>
    </lineage>
</organism>
<sequence length="687" mass="77651">MRKILKTVSGMIADYRTIILYIITFIIIYTTLATALVTKKYDLSVGDIPKIDIKAQREIIDESATEARKKEAIDKVDKQYSLKTDVEKQSLDSIKIFFNKLLEINGKEIPLEDKIKLLINENSFKLTDNELGVLLSLNKDEITKTEQILNDAITKAYENPIEEQKEQELEKARRIALDVIYNSSINNNVKEILNKISFILIKSNFFYDKEKTDELVKETLKNISPIVIKKNQIIVKEGEPVTAHQLQLLNSLGLLNESKFNLYIYVSLAVVVFLVLYLQYWYLYKNYKRVYYDFPKLIMISLVNIMAIILSRVFSSISFFLIPVICSPILLTLLLNYKLSLIFSILNLILIAGVVGFNPNIIAVSLVSIILSATSLKKMQQRNDILYLSIGVAAISSILCLGISTLSTNNFVEVLVDSLFVAGGAILGGVLAIGVLPFFESTFDVVTTVKLLELSNPNHPLLKKLLMEAPGTYHHSVLVANLAELATEEIGGNPLLARIGAFYHDVGKTKRPYFFRENQIGKENPHDKINPKLSAHIIISHVKDGLELAKEYNVPKVISDFIASHHGDTLVKYFYLTVKNNAKNPEDVKEEDFKYSGPKPESKEQGVLMLADSVEAAVRSINDPSKEKINEMVNNIIKDKLNSGQLDNCELTLKDIDKIKKCFLKALHGIYHERIEYPTENIKKENK</sequence>
<dbReference type="InterPro" id="IPR006675">
    <property type="entry name" value="HDIG_dom"/>
</dbReference>
<feature type="transmembrane region" description="Helical" evidence="1">
    <location>
        <begin position="385"/>
        <end position="407"/>
    </location>
</feature>
<feature type="transmembrane region" description="Helical" evidence="1">
    <location>
        <begin position="294"/>
        <end position="310"/>
    </location>
</feature>
<name>A0A6I1MGD2_9CLOT</name>
<dbReference type="InterPro" id="IPR011624">
    <property type="entry name" value="Metal-dep_PHydrolase_7TM_extra"/>
</dbReference>
<dbReference type="SUPFAM" id="SSF109604">
    <property type="entry name" value="HD-domain/PDEase-like"/>
    <property type="match status" value="1"/>
</dbReference>
<dbReference type="Proteomes" id="UP000430345">
    <property type="component" value="Unassembled WGS sequence"/>
</dbReference>
<proteinExistence type="predicted"/>
<dbReference type="PANTHER" id="PTHR36442:SF1">
    <property type="entry name" value="CYCLIC-DI-AMP PHOSPHODIESTERASE PGPH"/>
    <property type="match status" value="1"/>
</dbReference>
<dbReference type="InterPro" id="IPR006674">
    <property type="entry name" value="HD_domain"/>
</dbReference>
<dbReference type="AlphaFoldDB" id="A0A6I1MGD2"/>
<protein>
    <submittedName>
        <fullName evidence="3">HDIG domain-containing protein</fullName>
    </submittedName>
</protein>
<dbReference type="Pfam" id="PF07698">
    <property type="entry name" value="7TM-7TMR_HD"/>
    <property type="match status" value="1"/>
</dbReference>
<accession>A0A6I1MGD2</accession>
<evidence type="ECO:0000313" key="4">
    <source>
        <dbReference type="Proteomes" id="UP000430345"/>
    </source>
</evidence>
<gene>
    <name evidence="3" type="ORF">GBZ86_00480</name>
</gene>
<dbReference type="SMART" id="SM00471">
    <property type="entry name" value="HDc"/>
    <property type="match status" value="1"/>
</dbReference>
<dbReference type="EMBL" id="WHJC01000002">
    <property type="protein sequence ID" value="MPQ42240.1"/>
    <property type="molecule type" value="Genomic_DNA"/>
</dbReference>
<feature type="transmembrane region" description="Helical" evidence="1">
    <location>
        <begin position="419"/>
        <end position="439"/>
    </location>
</feature>
<dbReference type="OrthoDB" id="9806952at2"/>
<reference evidence="3 4" key="1">
    <citation type="submission" date="2019-10" db="EMBL/GenBank/DDBJ databases">
        <title>The Genome Sequence of Clostridium tarantellae Isolated from Fish Brain.</title>
        <authorList>
            <person name="Bano L."/>
            <person name="Kiel M."/>
            <person name="Sales G."/>
            <person name="Doxey A.C."/>
            <person name="Mansfield M.J."/>
            <person name="Schiavone M."/>
            <person name="Rossetto O."/>
            <person name="Pirazzini M."/>
            <person name="Dobrindt U."/>
            <person name="Montecucco C."/>
        </authorList>
    </citation>
    <scope>NUCLEOTIDE SEQUENCE [LARGE SCALE GENOMIC DNA]</scope>
    <source>
        <strain evidence="3 4">DSM 3997</strain>
    </source>
</reference>
<dbReference type="CDD" id="cd00077">
    <property type="entry name" value="HDc"/>
    <property type="match status" value="1"/>
</dbReference>
<dbReference type="NCBIfam" id="TIGR00277">
    <property type="entry name" value="HDIG"/>
    <property type="match status" value="1"/>
</dbReference>
<feature type="transmembrane region" description="Helical" evidence="1">
    <location>
        <begin position="262"/>
        <end position="282"/>
    </location>
</feature>
<feature type="transmembrane region" description="Helical" evidence="1">
    <location>
        <begin position="18"/>
        <end position="37"/>
    </location>
</feature>
<dbReference type="Pfam" id="PF01966">
    <property type="entry name" value="HD"/>
    <property type="match status" value="1"/>
</dbReference>
<feature type="domain" description="HD/PDEase" evidence="2">
    <location>
        <begin position="468"/>
        <end position="626"/>
    </location>
</feature>
<feature type="transmembrane region" description="Helical" evidence="1">
    <location>
        <begin position="317"/>
        <end position="335"/>
    </location>
</feature>
<evidence type="ECO:0000313" key="3">
    <source>
        <dbReference type="EMBL" id="MPQ42240.1"/>
    </source>
</evidence>
<dbReference type="InterPro" id="IPR052722">
    <property type="entry name" value="PgpH_phosphodiesterase"/>
</dbReference>
<dbReference type="InterPro" id="IPR011621">
    <property type="entry name" value="Metal-dep_PHydrolase_7TM_intra"/>
</dbReference>
<evidence type="ECO:0000256" key="1">
    <source>
        <dbReference type="SAM" id="Phobius"/>
    </source>
</evidence>